<dbReference type="GO" id="GO:0009279">
    <property type="term" value="C:cell outer membrane"/>
    <property type="evidence" value="ECO:0007669"/>
    <property type="project" value="UniProtKB-SubCell"/>
</dbReference>
<dbReference type="InterPro" id="IPR012910">
    <property type="entry name" value="Plug_dom"/>
</dbReference>
<dbReference type="InterPro" id="IPR036942">
    <property type="entry name" value="Beta-barrel_TonB_sf"/>
</dbReference>
<evidence type="ECO:0000256" key="8">
    <source>
        <dbReference type="PROSITE-ProRule" id="PRU01360"/>
    </source>
</evidence>
<keyword evidence="2 8" id="KW-0813">Transport</keyword>
<feature type="chain" id="PRO_5030847517" evidence="11">
    <location>
        <begin position="31"/>
        <end position="690"/>
    </location>
</feature>
<evidence type="ECO:0000256" key="7">
    <source>
        <dbReference type="ARBA" id="ARBA00023237"/>
    </source>
</evidence>
<keyword evidence="3 8" id="KW-1134">Transmembrane beta strand</keyword>
<evidence type="ECO:0000256" key="9">
    <source>
        <dbReference type="RuleBase" id="RU003357"/>
    </source>
</evidence>
<feature type="domain" description="TonB-dependent receptor plug" evidence="13">
    <location>
        <begin position="63"/>
        <end position="165"/>
    </location>
</feature>
<protein>
    <submittedName>
        <fullName evidence="14">Iron complex outermembrane receptor protein</fullName>
    </submittedName>
</protein>
<dbReference type="PANTHER" id="PTHR30069">
    <property type="entry name" value="TONB-DEPENDENT OUTER MEMBRANE RECEPTOR"/>
    <property type="match status" value="1"/>
</dbReference>
<dbReference type="Proteomes" id="UP000548978">
    <property type="component" value="Unassembled WGS sequence"/>
</dbReference>
<dbReference type="GO" id="GO:0015344">
    <property type="term" value="F:siderophore uptake transmembrane transporter activity"/>
    <property type="evidence" value="ECO:0007669"/>
    <property type="project" value="TreeGrafter"/>
</dbReference>
<dbReference type="AlphaFoldDB" id="A0A7W9E874"/>
<evidence type="ECO:0000259" key="12">
    <source>
        <dbReference type="Pfam" id="PF00593"/>
    </source>
</evidence>
<evidence type="ECO:0000313" key="14">
    <source>
        <dbReference type="EMBL" id="MBB5661748.1"/>
    </source>
</evidence>
<evidence type="ECO:0000256" key="5">
    <source>
        <dbReference type="ARBA" id="ARBA00023077"/>
    </source>
</evidence>
<comment type="similarity">
    <text evidence="8 9">Belongs to the TonB-dependent receptor family.</text>
</comment>
<feature type="region of interest" description="Disordered" evidence="10">
    <location>
        <begin position="286"/>
        <end position="305"/>
    </location>
</feature>
<dbReference type="PANTHER" id="PTHR30069:SF40">
    <property type="entry name" value="TONB-DEPENDENT RECEPTOR NMB0964-RELATED"/>
    <property type="match status" value="1"/>
</dbReference>
<evidence type="ECO:0000256" key="10">
    <source>
        <dbReference type="SAM" id="MobiDB-lite"/>
    </source>
</evidence>
<dbReference type="RefSeq" id="WP_123286267.1">
    <property type="nucleotide sequence ID" value="NZ_JACIJB010000015.1"/>
</dbReference>
<name>A0A7W9E874_9CAUL</name>
<dbReference type="Gene3D" id="2.170.130.10">
    <property type="entry name" value="TonB-dependent receptor, plug domain"/>
    <property type="match status" value="1"/>
</dbReference>
<keyword evidence="15" id="KW-1185">Reference proteome</keyword>
<accession>A0A7W9E874</accession>
<feature type="domain" description="TonB-dependent receptor-like beta-barrel" evidence="12">
    <location>
        <begin position="299"/>
        <end position="659"/>
    </location>
</feature>
<dbReference type="Gene3D" id="2.40.170.20">
    <property type="entry name" value="TonB-dependent receptor, beta-barrel domain"/>
    <property type="match status" value="1"/>
</dbReference>
<evidence type="ECO:0000256" key="11">
    <source>
        <dbReference type="SAM" id="SignalP"/>
    </source>
</evidence>
<comment type="subcellular location">
    <subcellularLocation>
        <location evidence="1 8">Cell outer membrane</location>
        <topology evidence="1 8">Multi-pass membrane protein</topology>
    </subcellularLocation>
</comment>
<sequence length="690" mass="74223">MSHRSFRLAGAARVALLSALILPVATPVLAQSAGQDPEPEARTTQLDDIIVTGAPFGISAEASLIAVDVLDAEALSTAPSGTLGDVLSGLPGVRSTAFSPGASRPVIRGLAGPRVQVLTNGMGLIDASSLSPDHQVAADPGEAVRIEVLRGPQTLAYGGSAIGGVVNVIDGRIPEEAPYDGFDGRVTAQASSVDGGRSVGAGVTIGQGPWVLTLDGLDRRSDDYDIPVPAESRRQVEDEGEEYEDTGSSTVENSASRVRAFGSGLSYIGEQGFIGLSVKRTESDYGVPGHAHEDHGGGGAPDEEEDVTIGLEQTRYDLRGEWRFDDAPVDRIRLSAGYADYTHTEFEGDEVGTVFTSEGLEGRLEIVMPRRGGWNSAYGLQGLSRDFDAVGDEAYVPPVEITELGVYTLHRYDMDSWGLEGGLRFDTRDLDSPVGGQRDFSNASASAGVYFKPVEPLFLGLSISRNGRAPTEAELFAEGPHIATRAFEVGNPDLDSETVTSIEATVHWEQGPWTADMHLFRADYDGFIDLRPTGAEEDELPVFAYVQTDAEFHGLEARLDYQAWQSGEDGLTLGLGYDYVRGDTDLGPPARIPPWSLNARAELDLGPWTTRLTVRRVGEQNRVTDFELPTDAYTTADLYLGWSPDRESGLTLYVEGRNLGDAEVREHTSFLKDLTPLPGRNLRAGMAWRF</sequence>
<dbReference type="GO" id="GO:0044718">
    <property type="term" value="P:siderophore transmembrane transport"/>
    <property type="evidence" value="ECO:0007669"/>
    <property type="project" value="TreeGrafter"/>
</dbReference>
<dbReference type="SUPFAM" id="SSF56935">
    <property type="entry name" value="Porins"/>
    <property type="match status" value="1"/>
</dbReference>
<dbReference type="PROSITE" id="PS52016">
    <property type="entry name" value="TONB_DEPENDENT_REC_3"/>
    <property type="match status" value="1"/>
</dbReference>
<evidence type="ECO:0000313" key="15">
    <source>
        <dbReference type="Proteomes" id="UP000548978"/>
    </source>
</evidence>
<keyword evidence="7 8" id="KW-0998">Cell outer membrane</keyword>
<keyword evidence="5 9" id="KW-0798">TonB box</keyword>
<proteinExistence type="inferred from homology"/>
<dbReference type="Pfam" id="PF00593">
    <property type="entry name" value="TonB_dep_Rec_b-barrel"/>
    <property type="match status" value="1"/>
</dbReference>
<feature type="signal peptide" evidence="11">
    <location>
        <begin position="1"/>
        <end position="30"/>
    </location>
</feature>
<keyword evidence="14" id="KW-0675">Receptor</keyword>
<dbReference type="EMBL" id="JACIJB010000015">
    <property type="protein sequence ID" value="MBB5661748.1"/>
    <property type="molecule type" value="Genomic_DNA"/>
</dbReference>
<dbReference type="InterPro" id="IPR000531">
    <property type="entry name" value="Beta-barrel_TonB"/>
</dbReference>
<comment type="caution">
    <text evidence="14">The sequence shown here is derived from an EMBL/GenBank/DDBJ whole genome shotgun (WGS) entry which is preliminary data.</text>
</comment>
<dbReference type="Pfam" id="PF07715">
    <property type="entry name" value="Plug"/>
    <property type="match status" value="1"/>
</dbReference>
<keyword evidence="6 8" id="KW-0472">Membrane</keyword>
<keyword evidence="4 8" id="KW-0812">Transmembrane</keyword>
<organism evidence="14 15">
    <name type="scientific">Brevundimonas halotolerans</name>
    <dbReference type="NCBI Taxonomy" id="69670"/>
    <lineage>
        <taxon>Bacteria</taxon>
        <taxon>Pseudomonadati</taxon>
        <taxon>Pseudomonadota</taxon>
        <taxon>Alphaproteobacteria</taxon>
        <taxon>Caulobacterales</taxon>
        <taxon>Caulobacteraceae</taxon>
        <taxon>Brevundimonas</taxon>
    </lineage>
</organism>
<evidence type="ECO:0000256" key="3">
    <source>
        <dbReference type="ARBA" id="ARBA00022452"/>
    </source>
</evidence>
<feature type="region of interest" description="Disordered" evidence="10">
    <location>
        <begin position="222"/>
        <end position="251"/>
    </location>
</feature>
<reference evidence="14 15" key="1">
    <citation type="submission" date="2020-08" db="EMBL/GenBank/DDBJ databases">
        <title>Genomic Encyclopedia of Type Strains, Phase IV (KMG-IV): sequencing the most valuable type-strain genomes for metagenomic binning, comparative biology and taxonomic classification.</title>
        <authorList>
            <person name="Goeker M."/>
        </authorList>
    </citation>
    <scope>NUCLEOTIDE SEQUENCE [LARGE SCALE GENOMIC DNA]</scope>
    <source>
        <strain evidence="14 15">DSM 24448</strain>
    </source>
</reference>
<evidence type="ECO:0000256" key="2">
    <source>
        <dbReference type="ARBA" id="ARBA00022448"/>
    </source>
</evidence>
<dbReference type="OrthoDB" id="9795928at2"/>
<keyword evidence="11" id="KW-0732">Signal</keyword>
<evidence type="ECO:0000256" key="4">
    <source>
        <dbReference type="ARBA" id="ARBA00022692"/>
    </source>
</evidence>
<dbReference type="InterPro" id="IPR039426">
    <property type="entry name" value="TonB-dep_rcpt-like"/>
</dbReference>
<dbReference type="InterPro" id="IPR037066">
    <property type="entry name" value="Plug_dom_sf"/>
</dbReference>
<gene>
    <name evidence="14" type="ORF">FHS65_002518</name>
</gene>
<evidence type="ECO:0000259" key="13">
    <source>
        <dbReference type="Pfam" id="PF07715"/>
    </source>
</evidence>
<evidence type="ECO:0000256" key="6">
    <source>
        <dbReference type="ARBA" id="ARBA00023136"/>
    </source>
</evidence>
<evidence type="ECO:0000256" key="1">
    <source>
        <dbReference type="ARBA" id="ARBA00004571"/>
    </source>
</evidence>